<protein>
    <recommendedName>
        <fullName evidence="2">Reverse transcriptase domain-containing protein</fullName>
    </recommendedName>
</protein>
<evidence type="ECO:0000256" key="1">
    <source>
        <dbReference type="SAM" id="MobiDB-lite"/>
    </source>
</evidence>
<dbReference type="InterPro" id="IPR000477">
    <property type="entry name" value="RT_dom"/>
</dbReference>
<feature type="compositionally biased region" description="Polar residues" evidence="1">
    <location>
        <begin position="342"/>
        <end position="355"/>
    </location>
</feature>
<dbReference type="CDD" id="cd01646">
    <property type="entry name" value="RT_Bac_retron_I"/>
    <property type="match status" value="1"/>
</dbReference>
<dbReference type="SUPFAM" id="SSF56672">
    <property type="entry name" value="DNA/RNA polymerases"/>
    <property type="match status" value="1"/>
</dbReference>
<feature type="region of interest" description="Disordered" evidence="1">
    <location>
        <begin position="324"/>
        <end position="361"/>
    </location>
</feature>
<sequence>MWKSSTQRYMKDYLRNAVKSRNDLLEGRDICRGFIRFDLWERGKLRHISAVHFPERVIQKSLSQNALVPAIVPTLITANSANIKGRGTDYALKLLKRHLADHWRRHRREGYILLGDFSDYFARIAHEPVKRQVADALLDPRVVALEHRLIDAQGEVGLGLGSEPNQICAVAHPNRIDHYVTEMLRPEAYGRYMDDFYLIHESKEYLQVCLLLIGRKCAELGIELNPRKTRVVKLSRGFTWLKKRIFYTETGRIVVKPCRDSITRERCKLKKMARMVADGVMTPEQVERSYQSWRGGMKRLDAHRSVLAMDALYHSLFENLAREGGGAQCRPTRGTIQAEASPRNSGEPATQSSGLSEAAAK</sequence>
<evidence type="ECO:0000259" key="2">
    <source>
        <dbReference type="PROSITE" id="PS50878"/>
    </source>
</evidence>
<reference evidence="3" key="1">
    <citation type="journal article" date="2021" name="Proc. Natl. Acad. Sci. U.S.A.">
        <title>A Catalog of Tens of Thousands of Viruses from Human Metagenomes Reveals Hidden Associations with Chronic Diseases.</title>
        <authorList>
            <person name="Tisza M.J."/>
            <person name="Buck C.B."/>
        </authorList>
    </citation>
    <scope>NUCLEOTIDE SEQUENCE</scope>
    <source>
        <strain evidence="3">CtPrm3</strain>
    </source>
</reference>
<accession>A0A8S5TP76</accession>
<dbReference type="EMBL" id="BK032870">
    <property type="protein sequence ID" value="DAF64927.1"/>
    <property type="molecule type" value="Genomic_DNA"/>
</dbReference>
<dbReference type="Pfam" id="PF00078">
    <property type="entry name" value="RVT_1"/>
    <property type="match status" value="1"/>
</dbReference>
<feature type="domain" description="Reverse transcriptase" evidence="2">
    <location>
        <begin position="1"/>
        <end position="245"/>
    </location>
</feature>
<proteinExistence type="predicted"/>
<dbReference type="PROSITE" id="PS50878">
    <property type="entry name" value="RT_POL"/>
    <property type="match status" value="1"/>
</dbReference>
<dbReference type="InterPro" id="IPR043502">
    <property type="entry name" value="DNA/RNA_pol_sf"/>
</dbReference>
<evidence type="ECO:0000313" key="3">
    <source>
        <dbReference type="EMBL" id="DAF64927.1"/>
    </source>
</evidence>
<organism evidence="3">
    <name type="scientific">Siphoviridae sp. ctPrm3</name>
    <dbReference type="NCBI Taxonomy" id="2827864"/>
    <lineage>
        <taxon>Viruses</taxon>
        <taxon>Duplodnaviria</taxon>
        <taxon>Heunggongvirae</taxon>
        <taxon>Uroviricota</taxon>
        <taxon>Caudoviricetes</taxon>
    </lineage>
</organism>
<name>A0A8S5TP76_9CAUD</name>